<sequence>MGFQPGGDGAVGRCGNRSPSANVTGEQLLRRREGFIGGFDEEQGCHRSAALSWWRRCLIMSAIAEKLVYTQVKTVIQQWEEILSCEGGSPSLTSNYPQSNDGLSRELQAFGYQSGNGDYQRGDGACQLQCIDYRVVMEHLLVTIGFLKQWRPSTFAQRI</sequence>
<name>A0ABS8W4D4_DATST</name>
<comment type="caution">
    <text evidence="2">The sequence shown here is derived from an EMBL/GenBank/DDBJ whole genome shotgun (WGS) entry which is preliminary data.</text>
</comment>
<feature type="compositionally biased region" description="Gly residues" evidence="1">
    <location>
        <begin position="1"/>
        <end position="12"/>
    </location>
</feature>
<feature type="region of interest" description="Disordered" evidence="1">
    <location>
        <begin position="1"/>
        <end position="23"/>
    </location>
</feature>
<gene>
    <name evidence="2" type="ORF">HAX54_043187</name>
</gene>
<organism evidence="2 3">
    <name type="scientific">Datura stramonium</name>
    <name type="common">Jimsonweed</name>
    <name type="synonym">Common thornapple</name>
    <dbReference type="NCBI Taxonomy" id="4076"/>
    <lineage>
        <taxon>Eukaryota</taxon>
        <taxon>Viridiplantae</taxon>
        <taxon>Streptophyta</taxon>
        <taxon>Embryophyta</taxon>
        <taxon>Tracheophyta</taxon>
        <taxon>Spermatophyta</taxon>
        <taxon>Magnoliopsida</taxon>
        <taxon>eudicotyledons</taxon>
        <taxon>Gunneridae</taxon>
        <taxon>Pentapetalae</taxon>
        <taxon>asterids</taxon>
        <taxon>lamiids</taxon>
        <taxon>Solanales</taxon>
        <taxon>Solanaceae</taxon>
        <taxon>Solanoideae</taxon>
        <taxon>Datureae</taxon>
        <taxon>Datura</taxon>
    </lineage>
</organism>
<dbReference type="Proteomes" id="UP000823775">
    <property type="component" value="Unassembled WGS sequence"/>
</dbReference>
<evidence type="ECO:0000256" key="1">
    <source>
        <dbReference type="SAM" id="MobiDB-lite"/>
    </source>
</evidence>
<reference evidence="2 3" key="1">
    <citation type="journal article" date="2021" name="BMC Genomics">
        <title>Datura genome reveals duplications of psychoactive alkaloid biosynthetic genes and high mutation rate following tissue culture.</title>
        <authorList>
            <person name="Rajewski A."/>
            <person name="Carter-House D."/>
            <person name="Stajich J."/>
            <person name="Litt A."/>
        </authorList>
    </citation>
    <scope>NUCLEOTIDE SEQUENCE [LARGE SCALE GENOMIC DNA]</scope>
    <source>
        <strain evidence="2">AR-01</strain>
    </source>
</reference>
<keyword evidence="3" id="KW-1185">Reference proteome</keyword>
<evidence type="ECO:0000313" key="3">
    <source>
        <dbReference type="Proteomes" id="UP000823775"/>
    </source>
</evidence>
<protein>
    <submittedName>
        <fullName evidence="2">Uncharacterized protein</fullName>
    </submittedName>
</protein>
<accession>A0ABS8W4D4</accession>
<evidence type="ECO:0000313" key="2">
    <source>
        <dbReference type="EMBL" id="MCE2055684.1"/>
    </source>
</evidence>
<dbReference type="EMBL" id="JACEIK010006443">
    <property type="protein sequence ID" value="MCE2055684.1"/>
    <property type="molecule type" value="Genomic_DNA"/>
</dbReference>
<proteinExistence type="predicted"/>